<dbReference type="InterPro" id="IPR011684">
    <property type="entry name" value="NAB"/>
</dbReference>
<evidence type="ECO:0000259" key="5">
    <source>
        <dbReference type="PROSITE" id="PS51774"/>
    </source>
</evidence>
<dbReference type="PANTHER" id="PTHR32258">
    <property type="entry name" value="PROTEIN NETWORKED 4A"/>
    <property type="match status" value="1"/>
</dbReference>
<evidence type="ECO:0000256" key="1">
    <source>
        <dbReference type="ARBA" id="ARBA00023054"/>
    </source>
</evidence>
<evidence type="ECO:0000313" key="6">
    <source>
        <dbReference type="EMBL" id="KAL3717435.1"/>
    </source>
</evidence>
<organism evidence="6 7">
    <name type="scientific">Eucalyptus globulus</name>
    <name type="common">Tasmanian blue gum</name>
    <dbReference type="NCBI Taxonomy" id="34317"/>
    <lineage>
        <taxon>Eukaryota</taxon>
        <taxon>Viridiplantae</taxon>
        <taxon>Streptophyta</taxon>
        <taxon>Embryophyta</taxon>
        <taxon>Tracheophyta</taxon>
        <taxon>Spermatophyta</taxon>
        <taxon>Magnoliopsida</taxon>
        <taxon>eudicotyledons</taxon>
        <taxon>Gunneridae</taxon>
        <taxon>Pentapetalae</taxon>
        <taxon>rosids</taxon>
        <taxon>malvids</taxon>
        <taxon>Myrtales</taxon>
        <taxon>Myrtaceae</taxon>
        <taxon>Myrtoideae</taxon>
        <taxon>Eucalypteae</taxon>
        <taxon>Eucalyptus</taxon>
    </lineage>
</organism>
<feature type="domain" description="NAB" evidence="5">
    <location>
        <begin position="14"/>
        <end position="94"/>
    </location>
</feature>
<evidence type="ECO:0000256" key="3">
    <source>
        <dbReference type="SAM" id="Coils"/>
    </source>
</evidence>
<feature type="coiled-coil region" evidence="3">
    <location>
        <begin position="1490"/>
        <end position="1542"/>
    </location>
</feature>
<feature type="region of interest" description="Disordered" evidence="4">
    <location>
        <begin position="1668"/>
        <end position="1692"/>
    </location>
</feature>
<dbReference type="EMBL" id="JBJKBG010000011">
    <property type="protein sequence ID" value="KAL3717435.1"/>
    <property type="molecule type" value="Genomic_DNA"/>
</dbReference>
<reference evidence="6 7" key="1">
    <citation type="submission" date="2024-11" db="EMBL/GenBank/DDBJ databases">
        <title>Chromosome-level genome assembly of Eucalyptus globulus Labill. provides insights into its genome evolution.</title>
        <authorList>
            <person name="Li X."/>
        </authorList>
    </citation>
    <scope>NUCLEOTIDE SEQUENCE [LARGE SCALE GENOMIC DNA]</scope>
    <source>
        <strain evidence="6">CL2024</strain>
        <tissue evidence="6">Fresh tender leaves</tissue>
    </source>
</reference>
<evidence type="ECO:0000256" key="2">
    <source>
        <dbReference type="ARBA" id="ARBA00038006"/>
    </source>
</evidence>
<feature type="compositionally biased region" description="Polar residues" evidence="4">
    <location>
        <begin position="166"/>
        <end position="176"/>
    </location>
</feature>
<protein>
    <recommendedName>
        <fullName evidence="5">NAB domain-containing protein</fullName>
    </recommendedName>
</protein>
<dbReference type="PANTHER" id="PTHR32258:SF32">
    <property type="entry name" value="PROTEIN NETWORKED 1D"/>
    <property type="match status" value="1"/>
</dbReference>
<dbReference type="Pfam" id="PF07765">
    <property type="entry name" value="KIP1"/>
    <property type="match status" value="1"/>
</dbReference>
<gene>
    <name evidence="6" type="ORF">ACJRO7_008942</name>
</gene>
<feature type="compositionally biased region" description="Gly residues" evidence="4">
    <location>
        <begin position="1671"/>
        <end position="1687"/>
    </location>
</feature>
<name>A0ABD3ITW9_EUCGL</name>
<dbReference type="SUPFAM" id="SSF57997">
    <property type="entry name" value="Tropomyosin"/>
    <property type="match status" value="1"/>
</dbReference>
<feature type="coiled-coil region" evidence="3">
    <location>
        <begin position="343"/>
        <end position="426"/>
    </location>
</feature>
<feature type="coiled-coil region" evidence="3">
    <location>
        <begin position="1139"/>
        <end position="1362"/>
    </location>
</feature>
<dbReference type="PROSITE" id="PS51774">
    <property type="entry name" value="NAB"/>
    <property type="match status" value="1"/>
</dbReference>
<keyword evidence="7" id="KW-1185">Reference proteome</keyword>
<comment type="caution">
    <text evidence="6">The sequence shown here is derived from an EMBL/GenBank/DDBJ whole genome shotgun (WGS) entry which is preliminary data.</text>
</comment>
<evidence type="ECO:0000256" key="4">
    <source>
        <dbReference type="SAM" id="MobiDB-lite"/>
    </source>
</evidence>
<feature type="coiled-coil region" evidence="3">
    <location>
        <begin position="508"/>
        <end position="930"/>
    </location>
</feature>
<evidence type="ECO:0000313" key="7">
    <source>
        <dbReference type="Proteomes" id="UP001634007"/>
    </source>
</evidence>
<feature type="coiled-coil region" evidence="3">
    <location>
        <begin position="203"/>
        <end position="314"/>
    </location>
</feature>
<feature type="region of interest" description="Disordered" evidence="4">
    <location>
        <begin position="1845"/>
        <end position="1866"/>
    </location>
</feature>
<keyword evidence="1 3" id="KW-0175">Coiled coil</keyword>
<feature type="region of interest" description="Disordered" evidence="4">
    <location>
        <begin position="109"/>
        <end position="178"/>
    </location>
</feature>
<feature type="coiled-coil region" evidence="3">
    <location>
        <begin position="1706"/>
        <end position="1761"/>
    </location>
</feature>
<dbReference type="Proteomes" id="UP001634007">
    <property type="component" value="Unassembled WGS sequence"/>
</dbReference>
<proteinExistence type="inferred from homology"/>
<dbReference type="InterPro" id="IPR051861">
    <property type="entry name" value="NET_actin-binding_domain"/>
</dbReference>
<comment type="similarity">
    <text evidence="2">Belongs to the NET family.</text>
</comment>
<accession>A0ABD3ITW9</accession>
<sequence>MAAAAALANSKGMYSWWWNSHISPKNSKWLHENLTDMDVKVNQMIKLIEEDADSFARRAEMYYKKRPELMKLVEEFYRAYRALAERYDHATGVLRQAQKTMAEAFPNQVPQMLSDDSPASESDPRTPEMSFTGRSLFDSEDFSKDSGDPASNLQRRNGAFTEESDSMTGGKSSKQFNDMFGSAEGRVRRGLNFQEQNSGGGRSSKAEAEIQSLRKAIAELEAEKEAGQVQYQQSSERSSNLELELSRAQEDCEKLKEQARQAEAEVESLNEALEKLDVERKANLIQYEQCQEKMSNLENSVSSAQKDAQELNERACRAESESETLKQDLLKVEAEKEAALVQCKQCMERISNIEDKLMQAEEDNRKIVERADKAEREVEALKEEIAKLAAEKEDVAIRCNQCLKTISDLEHKLSIAQEETQRLNSEIGDGVEKLRGAEERCLLLERSNQTFHSELESLVQKTASQAQELSEKQQELGKLWTCIQEERLRFMEAETAFQTLQHLHSQSQEELRSLAAQLQNRNQLLNDMEVRDRGLRDEIQKIQEENRNLGELNLSSSLSIKNLQEEILSLREMIQKLEAEIELRVDERNALQQEIYCLKEELNDLNKKHRFVLDQVDAVGLDSDSFGQSVKELQDENSELKGLREQDASEKAVLLQKLAVMDKLLEKNVLLENSLSDLNVELEGVREKVNSLEESCESLLQEKSNLVAEKDMLTSTLEATMETCQELSEKNKLLEITLHDANTELEKLREKSKMLEESCLSLGNEKSVLITEKETLVSELDSIQQRTEDLERRNKGLHEQSLLLENERASVLNEISKLKDILDAERQERSHFEDLSRVQLADLVSQILLLQKELQSKKNEHHEELDKTMCFKIEIFVLHKFIRDLKDRNSFLTLNCQKLMEASKSSEERAAQLEHENSAQQMELKSLSDHINVLYLGLSQISKMLETGAKSGFQDDLKEAQPLLDPIMQKVQNLQGLLTETEEENLQMFTEKSVLDTVLRLRELEVANLVAKMTSLDDEHRVQSEQFLSLHRETQELTEFSEDLVLKVLEGLCREEVLKTEMKVLHVQLSDVRGAFQCLKEDNHTVHGERRSLIDQVSHLSGETRKLEEENSIISDQTISEATTCLVYKSIVLQKFSELKELNKALSELHLVNMELKEKLELVEHNLEKMQTDKLQSELLVEILEKEQTSVRSVNDRLNDEIESKKEMLEKMQTDKLQSELLVEILEKELTSVRSVKDHLNDEIESKKEMLCLTENKLLEAEQMVNAVASEKTGLQNELDHLKTEYAEVQATGEDRLRQILKLSQDCDHQSKEAEILCESKQQLEMDFSKLQKEHDNYKVREQSLSLELQKQRDEIIQWEDKSMALLGELIFSDVREALLEEKICELSEACWSLSESKSAEIEQLKDRVFTLEGENEGLNAKLSGCMSDIGYLRSSVSSLESLAGLSKQLKKPADHDVTDANATGDLEIDKDLEAVEDSTPTVPDGSSEIQDLHRRIQTIETALLEMERAATLEKSQTKSELEAAMEEIERLKSKISLDQENSSLSHNGPGGLNNGIANGVMLQKPKTEITEAENELLTKDIMLDQISECSSKGLSRRGTLEADDQTLQLWESTEKNGSPEVKIGKAQKGTVLPSDFNEVKAHGEHRSLNPSTESLLEKELGVDKLEISGSFGGSQTQGGSFGGSQTQGGNKKKVLERLDSDAQKLTNLQITVEDLMKKVENTKKAKRGKGSEYDVVKVQLEEADQEIANLLETNQKLSKSVEDGFYNYDAKSAKESDNSGNISRRRISEQARRGCERIGRLQLEVQKIQLLLLKMDGDKESKGGKTSMLERKTSVLLRDYLYGRSNQKGKKKPFCSCMQPPTKGD</sequence>